<dbReference type="InterPro" id="IPR009056">
    <property type="entry name" value="Cyt_c-like_dom"/>
</dbReference>
<evidence type="ECO:0000256" key="2">
    <source>
        <dbReference type="ARBA" id="ARBA00022723"/>
    </source>
</evidence>
<dbReference type="Proteomes" id="UP000092213">
    <property type="component" value="Chromosome"/>
</dbReference>
<dbReference type="PROSITE" id="PS51007">
    <property type="entry name" value="CYTC"/>
    <property type="match status" value="1"/>
</dbReference>
<dbReference type="KEGG" id="bbro:BAU06_04555"/>
<proteinExistence type="predicted"/>
<dbReference type="AlphaFoldDB" id="A0A193FSG0"/>
<name>A0A193FSG0_9BORD</name>
<evidence type="ECO:0000313" key="9">
    <source>
        <dbReference type="Proteomes" id="UP000091897"/>
    </source>
</evidence>
<dbReference type="PROSITE" id="PS51257">
    <property type="entry name" value="PROKAR_LIPOPROTEIN"/>
    <property type="match status" value="1"/>
</dbReference>
<evidence type="ECO:0000259" key="6">
    <source>
        <dbReference type="PROSITE" id="PS51007"/>
    </source>
</evidence>
<dbReference type="STRING" id="463025.BAU08_04530"/>
<dbReference type="Proteomes" id="UP000091897">
    <property type="component" value="Chromosome"/>
</dbReference>
<dbReference type="InterPro" id="IPR036909">
    <property type="entry name" value="Cyt_c-like_dom_sf"/>
</dbReference>
<dbReference type="EMBL" id="CP016170">
    <property type="protein sequence ID" value="ANN65661.1"/>
    <property type="molecule type" value="Genomic_DNA"/>
</dbReference>
<dbReference type="GO" id="GO:0009055">
    <property type="term" value="F:electron transfer activity"/>
    <property type="evidence" value="ECO:0007669"/>
    <property type="project" value="InterPro"/>
</dbReference>
<evidence type="ECO:0000313" key="10">
    <source>
        <dbReference type="Proteomes" id="UP000092213"/>
    </source>
</evidence>
<evidence type="ECO:0000313" key="7">
    <source>
        <dbReference type="EMBL" id="ANN65661.1"/>
    </source>
</evidence>
<keyword evidence="1 4" id="KW-0349">Heme</keyword>
<accession>A0A193FSG0</accession>
<dbReference type="Gene3D" id="1.10.760.10">
    <property type="entry name" value="Cytochrome c-like domain"/>
    <property type="match status" value="1"/>
</dbReference>
<evidence type="ECO:0000256" key="4">
    <source>
        <dbReference type="PROSITE-ProRule" id="PRU00433"/>
    </source>
</evidence>
<evidence type="ECO:0000256" key="3">
    <source>
        <dbReference type="ARBA" id="ARBA00023004"/>
    </source>
</evidence>
<keyword evidence="9" id="KW-1185">Reference proteome</keyword>
<reference evidence="9 10" key="1">
    <citation type="submission" date="2016-06" db="EMBL/GenBank/DDBJ databases">
        <title>Complete genome sequences of Bordetella bronchialis and Bordetella flabilis.</title>
        <authorList>
            <person name="LiPuma J.J."/>
            <person name="Spilker T."/>
        </authorList>
    </citation>
    <scope>NUCLEOTIDE SEQUENCE [LARGE SCALE GENOMIC DNA]</scope>
    <source>
        <strain evidence="8 10">AU17976</strain>
        <strain evidence="7 9">AU3182</strain>
    </source>
</reference>
<dbReference type="GO" id="GO:0046872">
    <property type="term" value="F:metal ion binding"/>
    <property type="evidence" value="ECO:0007669"/>
    <property type="project" value="UniProtKB-KW"/>
</dbReference>
<protein>
    <recommendedName>
        <fullName evidence="6">Cytochrome c domain-containing protein</fullName>
    </recommendedName>
</protein>
<evidence type="ECO:0000256" key="5">
    <source>
        <dbReference type="SAM" id="SignalP"/>
    </source>
</evidence>
<evidence type="ECO:0000313" key="8">
    <source>
        <dbReference type="EMBL" id="ANN70692.1"/>
    </source>
</evidence>
<keyword evidence="5" id="KW-0732">Signal</keyword>
<evidence type="ECO:0000256" key="1">
    <source>
        <dbReference type="ARBA" id="ARBA00022617"/>
    </source>
</evidence>
<organism evidence="8 10">
    <name type="scientific">Bordetella bronchialis</name>
    <dbReference type="NCBI Taxonomy" id="463025"/>
    <lineage>
        <taxon>Bacteria</taxon>
        <taxon>Pseudomonadati</taxon>
        <taxon>Pseudomonadota</taxon>
        <taxon>Betaproteobacteria</taxon>
        <taxon>Burkholderiales</taxon>
        <taxon>Alcaligenaceae</taxon>
        <taxon>Bordetella</taxon>
    </lineage>
</organism>
<dbReference type="Pfam" id="PF13442">
    <property type="entry name" value="Cytochrome_CBB3"/>
    <property type="match status" value="1"/>
</dbReference>
<gene>
    <name evidence="7" type="ORF">BAU06_04555</name>
    <name evidence="8" type="ORF">BAU08_04530</name>
</gene>
<dbReference type="SUPFAM" id="SSF46626">
    <property type="entry name" value="Cytochrome c"/>
    <property type="match status" value="1"/>
</dbReference>
<feature type="domain" description="Cytochrome c" evidence="6">
    <location>
        <begin position="39"/>
        <end position="118"/>
    </location>
</feature>
<dbReference type="GO" id="GO:0020037">
    <property type="term" value="F:heme binding"/>
    <property type="evidence" value="ECO:0007669"/>
    <property type="project" value="InterPro"/>
</dbReference>
<keyword evidence="3 4" id="KW-0408">Iron</keyword>
<feature type="chain" id="PRO_5008258285" description="Cytochrome c domain-containing protein" evidence="5">
    <location>
        <begin position="34"/>
        <end position="121"/>
    </location>
</feature>
<sequence>MDWRVAGPCRRRTPAGAALIALAVACAAGPAHGQDARGALRERGKALFTGGATPACAICHTLENAGATGAVGPSLDELKPDAARVEAVLRKGMGVMPAYTALSEEDIKALAEYVSAATHIP</sequence>
<dbReference type="EMBL" id="CP016171">
    <property type="protein sequence ID" value="ANN70692.1"/>
    <property type="molecule type" value="Genomic_DNA"/>
</dbReference>
<dbReference type="OrthoDB" id="9805828at2"/>
<keyword evidence="2 4" id="KW-0479">Metal-binding</keyword>
<feature type="signal peptide" evidence="5">
    <location>
        <begin position="1"/>
        <end position="33"/>
    </location>
</feature>